<dbReference type="GO" id="GO:0001558">
    <property type="term" value="P:regulation of cell growth"/>
    <property type="evidence" value="ECO:0007669"/>
    <property type="project" value="InterPro"/>
</dbReference>
<dbReference type="STRING" id="1437059.A6A05_10745"/>
<dbReference type="InterPro" id="IPR037914">
    <property type="entry name" value="SpoVT-AbrB_sf"/>
</dbReference>
<dbReference type="SMART" id="SM00966">
    <property type="entry name" value="SpoVT_AbrB"/>
    <property type="match status" value="1"/>
</dbReference>
<dbReference type="OrthoDB" id="9809003at2"/>
<dbReference type="EMBL" id="LWQU01000129">
    <property type="protein sequence ID" value="OAN52451.1"/>
    <property type="molecule type" value="Genomic_DNA"/>
</dbReference>
<dbReference type="SUPFAM" id="SSF89447">
    <property type="entry name" value="AbrB/MazE/MraZ-like"/>
    <property type="match status" value="1"/>
</dbReference>
<dbReference type="InterPro" id="IPR031848">
    <property type="entry name" value="PrlF_antitoxin"/>
</dbReference>
<organism evidence="3 4">
    <name type="scientific">Magnetospirillum moscoviense</name>
    <dbReference type="NCBI Taxonomy" id="1437059"/>
    <lineage>
        <taxon>Bacteria</taxon>
        <taxon>Pseudomonadati</taxon>
        <taxon>Pseudomonadota</taxon>
        <taxon>Alphaproteobacteria</taxon>
        <taxon>Rhodospirillales</taxon>
        <taxon>Rhodospirillaceae</taxon>
        <taxon>Magnetospirillum</taxon>
    </lineage>
</organism>
<protein>
    <submittedName>
        <fullName evidence="3">Transcriptional regulator</fullName>
    </submittedName>
</protein>
<dbReference type="PROSITE" id="PS51740">
    <property type="entry name" value="SPOVT_ABRB"/>
    <property type="match status" value="1"/>
</dbReference>
<dbReference type="Pfam" id="PF15937">
    <property type="entry name" value="PrlF_antitoxin"/>
    <property type="match status" value="1"/>
</dbReference>
<dbReference type="InterPro" id="IPR007159">
    <property type="entry name" value="SpoVT-AbrB_dom"/>
</dbReference>
<dbReference type="GO" id="GO:0097351">
    <property type="term" value="F:toxin sequestering activity"/>
    <property type="evidence" value="ECO:0007669"/>
    <property type="project" value="InterPro"/>
</dbReference>
<dbReference type="RefSeq" id="WP_068499243.1">
    <property type="nucleotide sequence ID" value="NZ_LWQU01000129.1"/>
</dbReference>
<keyword evidence="1" id="KW-0238">DNA-binding</keyword>
<keyword evidence="4" id="KW-1185">Reference proteome</keyword>
<feature type="domain" description="SpoVT-AbrB" evidence="2">
    <location>
        <begin position="1"/>
        <end position="46"/>
    </location>
</feature>
<evidence type="ECO:0000313" key="4">
    <source>
        <dbReference type="Proteomes" id="UP000078543"/>
    </source>
</evidence>
<evidence type="ECO:0000256" key="1">
    <source>
        <dbReference type="PROSITE-ProRule" id="PRU01076"/>
    </source>
</evidence>
<dbReference type="Gene3D" id="2.10.260.10">
    <property type="match status" value="1"/>
</dbReference>
<gene>
    <name evidence="3" type="ORF">A6A05_10745</name>
</gene>
<dbReference type="GO" id="GO:0003677">
    <property type="term" value="F:DNA binding"/>
    <property type="evidence" value="ECO:0007669"/>
    <property type="project" value="UniProtKB-UniRule"/>
</dbReference>
<evidence type="ECO:0000259" key="2">
    <source>
        <dbReference type="PROSITE" id="PS51740"/>
    </source>
</evidence>
<dbReference type="AlphaFoldDB" id="A0A178MS67"/>
<name>A0A178MS67_9PROT</name>
<accession>A0A178MS67</accession>
<dbReference type="Proteomes" id="UP000078543">
    <property type="component" value="Unassembled WGS sequence"/>
</dbReference>
<proteinExistence type="predicted"/>
<sequence length="71" mass="7774">MITSKLTSKAQTTIPQAVRAALHLKEGDELVYVIEDGRVVLTRAPSPPNEDPFATFGEWSSEADRRAYAGL</sequence>
<evidence type="ECO:0000313" key="3">
    <source>
        <dbReference type="EMBL" id="OAN52451.1"/>
    </source>
</evidence>
<dbReference type="GO" id="GO:0003700">
    <property type="term" value="F:DNA-binding transcription factor activity"/>
    <property type="evidence" value="ECO:0007669"/>
    <property type="project" value="InterPro"/>
</dbReference>
<reference evidence="3 4" key="1">
    <citation type="submission" date="2016-04" db="EMBL/GenBank/DDBJ databases">
        <title>Draft genome sequence of freshwater magnetotactic bacteria Magnetospirillum marisnigri SP-1 and Magnetospirillum moscoviense BB-1.</title>
        <authorList>
            <person name="Koziaeva V."/>
            <person name="Dziuba M.V."/>
            <person name="Ivanov T.M."/>
            <person name="Kuznetsov B."/>
            <person name="Grouzdev D.S."/>
        </authorList>
    </citation>
    <scope>NUCLEOTIDE SEQUENCE [LARGE SCALE GENOMIC DNA]</scope>
    <source>
        <strain evidence="3 4">BB-1</strain>
    </source>
</reference>
<dbReference type="NCBIfam" id="TIGR01439">
    <property type="entry name" value="lp_hng_hel_AbrB"/>
    <property type="match status" value="1"/>
</dbReference>
<comment type="caution">
    <text evidence="3">The sequence shown here is derived from an EMBL/GenBank/DDBJ whole genome shotgun (WGS) entry which is preliminary data.</text>
</comment>